<evidence type="ECO:0000313" key="2">
    <source>
        <dbReference type="EMBL" id="GBQ00186.1"/>
    </source>
</evidence>
<feature type="region of interest" description="Disordered" evidence="1">
    <location>
        <begin position="22"/>
        <end position="63"/>
    </location>
</feature>
<evidence type="ECO:0000256" key="1">
    <source>
        <dbReference type="SAM" id="MobiDB-lite"/>
    </source>
</evidence>
<organism evidence="2 3">
    <name type="scientific">Streptomyces spongiicola</name>
    <dbReference type="NCBI Taxonomy" id="1690221"/>
    <lineage>
        <taxon>Bacteria</taxon>
        <taxon>Bacillati</taxon>
        <taxon>Actinomycetota</taxon>
        <taxon>Actinomycetes</taxon>
        <taxon>Kitasatosporales</taxon>
        <taxon>Streptomycetaceae</taxon>
        <taxon>Streptomyces</taxon>
    </lineage>
</organism>
<reference evidence="2 3" key="1">
    <citation type="submission" date="2018-07" db="EMBL/GenBank/DDBJ databases">
        <title>Whole Genome Shotgun Sequence of Streptomyces spongiicola strain 531S.</title>
        <authorList>
            <person name="Dohra H."/>
            <person name="Kodani S."/>
        </authorList>
    </citation>
    <scope>NUCLEOTIDE SEQUENCE [LARGE SCALE GENOMIC DNA]</scope>
    <source>
        <strain evidence="2 3">531S</strain>
    </source>
</reference>
<dbReference type="EMBL" id="BGZL01000004">
    <property type="protein sequence ID" value="GBQ00186.1"/>
    <property type="molecule type" value="Genomic_DNA"/>
</dbReference>
<evidence type="ECO:0000313" key="3">
    <source>
        <dbReference type="Proteomes" id="UP000265354"/>
    </source>
</evidence>
<protein>
    <submittedName>
        <fullName evidence="2">Uncharacterized protein</fullName>
    </submittedName>
</protein>
<proteinExistence type="predicted"/>
<name>A0A388SUZ6_9ACTN</name>
<sequence length="103" mass="10657">MALGRAVLGRAVLAWRFGAGGFGGAAEAPGPGVRRRSLRTECPNVPAREREPSGTGLAHPGPGARASWWARGAPASRGYADSSACIAARSRSVETSRRKASDQ</sequence>
<accession>A0A388SUZ6</accession>
<dbReference type="AlphaFoldDB" id="A0A388SUZ6"/>
<comment type="caution">
    <text evidence="2">The sequence shown here is derived from an EMBL/GenBank/DDBJ whole genome shotgun (WGS) entry which is preliminary data.</text>
</comment>
<gene>
    <name evidence="2" type="ORF">SSP531S_16000</name>
</gene>
<dbReference type="Proteomes" id="UP000265354">
    <property type="component" value="Unassembled WGS sequence"/>
</dbReference>